<gene>
    <name evidence="2" type="ORF">JIV24_11825</name>
</gene>
<evidence type="ECO:0000313" key="2">
    <source>
        <dbReference type="EMBL" id="MBK3518024.1"/>
    </source>
</evidence>
<keyword evidence="3" id="KW-1185">Reference proteome</keyword>
<dbReference type="EMBL" id="JAENRR010000025">
    <property type="protein sequence ID" value="MBK3518024.1"/>
    <property type="molecule type" value="Genomic_DNA"/>
</dbReference>
<protein>
    <submittedName>
        <fullName evidence="2">Glycosyltransferase</fullName>
    </submittedName>
</protein>
<evidence type="ECO:0000313" key="3">
    <source>
        <dbReference type="Proteomes" id="UP000605676"/>
    </source>
</evidence>
<dbReference type="SUPFAM" id="SSF53756">
    <property type="entry name" value="UDP-Glycosyltransferase/glycogen phosphorylase"/>
    <property type="match status" value="1"/>
</dbReference>
<comment type="caution">
    <text evidence="2">The sequence shown here is derived from an EMBL/GenBank/DDBJ whole genome shotgun (WGS) entry which is preliminary data.</text>
</comment>
<dbReference type="PANTHER" id="PTHR12526">
    <property type="entry name" value="GLYCOSYLTRANSFERASE"/>
    <property type="match status" value="1"/>
</dbReference>
<feature type="domain" description="Glycosyl transferase family 1" evidence="1">
    <location>
        <begin position="171"/>
        <end position="328"/>
    </location>
</feature>
<dbReference type="InterPro" id="IPR001296">
    <property type="entry name" value="Glyco_trans_1"/>
</dbReference>
<sequence>MNILFVCSAKAWGGNEKWTSMAMKALSNEHKVMFIGKTEALRSRFGGYFGTSLPFKSYADAYTFKQLKSFILKNKIDIIVSTKKKEYFLCGILSRQLGVKHIIRLGADRKMNIPLWHSLNYQKLNDGLIVNSHHIAKHLQEYSFFKNHPIHVLYNGIPGFNSDSPHTNRPVNADKFVIVSSGRITKLKGYELLIDAIARLDESIRKKLEVRIIGEGRNKRDFELQCQRLGLDSIVHFTGFLDNPTALMKDADLFVLLSEREGLSNSILEAMTLGIPVLSTDTGGIKELIEDGKTGYLVARETEAVAKKITDLVHKQESIQQSGKRAYKLLQQNFAFDVFEENINKLIQNI</sequence>
<dbReference type="CDD" id="cd03811">
    <property type="entry name" value="GT4_GT28_WabH-like"/>
    <property type="match status" value="1"/>
</dbReference>
<organism evidence="2 3">
    <name type="scientific">Carboxylicivirga marina</name>
    <dbReference type="NCBI Taxonomy" id="2800988"/>
    <lineage>
        <taxon>Bacteria</taxon>
        <taxon>Pseudomonadati</taxon>
        <taxon>Bacteroidota</taxon>
        <taxon>Bacteroidia</taxon>
        <taxon>Marinilabiliales</taxon>
        <taxon>Marinilabiliaceae</taxon>
        <taxon>Carboxylicivirga</taxon>
    </lineage>
</organism>
<dbReference type="Proteomes" id="UP000605676">
    <property type="component" value="Unassembled WGS sequence"/>
</dbReference>
<accession>A0ABS1HK23</accession>
<dbReference type="Gene3D" id="3.40.50.2000">
    <property type="entry name" value="Glycogen Phosphorylase B"/>
    <property type="match status" value="2"/>
</dbReference>
<dbReference type="Pfam" id="PF00534">
    <property type="entry name" value="Glycos_transf_1"/>
    <property type="match status" value="1"/>
</dbReference>
<name>A0ABS1HK23_9BACT</name>
<dbReference type="RefSeq" id="WP_200465252.1">
    <property type="nucleotide sequence ID" value="NZ_JAENRR010000025.1"/>
</dbReference>
<evidence type="ECO:0000259" key="1">
    <source>
        <dbReference type="Pfam" id="PF00534"/>
    </source>
</evidence>
<dbReference type="PANTHER" id="PTHR12526:SF630">
    <property type="entry name" value="GLYCOSYLTRANSFERASE"/>
    <property type="match status" value="1"/>
</dbReference>
<reference evidence="2 3" key="1">
    <citation type="submission" date="2021-01" db="EMBL/GenBank/DDBJ databases">
        <title>Carboxyliciviraga sp.nov., isolated from coastal sediments.</title>
        <authorList>
            <person name="Lu D."/>
            <person name="Zhang T."/>
        </authorList>
    </citation>
    <scope>NUCLEOTIDE SEQUENCE [LARGE SCALE GENOMIC DNA]</scope>
    <source>
        <strain evidence="2 3">N1Y132</strain>
    </source>
</reference>
<proteinExistence type="predicted"/>